<keyword evidence="5 6" id="KW-0408">Iron</keyword>
<evidence type="ECO:0000256" key="3">
    <source>
        <dbReference type="ARBA" id="ARBA00022723"/>
    </source>
</evidence>
<keyword evidence="2 6" id="KW-0349">Heme</keyword>
<keyword evidence="3 6" id="KW-0479">Metal-binding</keyword>
<evidence type="ECO:0000256" key="6">
    <source>
        <dbReference type="PROSITE-ProRule" id="PRU00433"/>
    </source>
</evidence>
<keyword evidence="4" id="KW-0249">Electron transport</keyword>
<name>A0A0M9DHP7_9BACI</name>
<evidence type="ECO:0000259" key="7">
    <source>
        <dbReference type="PROSITE" id="PS51007"/>
    </source>
</evidence>
<comment type="caution">
    <text evidence="8">The sequence shown here is derived from an EMBL/GenBank/DDBJ whole genome shotgun (WGS) entry which is preliminary data.</text>
</comment>
<dbReference type="GO" id="GO:0009055">
    <property type="term" value="F:electron transfer activity"/>
    <property type="evidence" value="ECO:0007669"/>
    <property type="project" value="InterPro"/>
</dbReference>
<dbReference type="InterPro" id="IPR051811">
    <property type="entry name" value="Cytochrome_c550/c551-like"/>
</dbReference>
<organism evidence="8 9">
    <name type="scientific">Lysinibacillus macroides</name>
    <dbReference type="NCBI Taxonomy" id="33935"/>
    <lineage>
        <taxon>Bacteria</taxon>
        <taxon>Bacillati</taxon>
        <taxon>Bacillota</taxon>
        <taxon>Bacilli</taxon>
        <taxon>Bacillales</taxon>
        <taxon>Bacillaceae</taxon>
        <taxon>Lysinibacillus</taxon>
    </lineage>
</organism>
<dbReference type="InterPro" id="IPR036909">
    <property type="entry name" value="Cyt_c-like_dom_sf"/>
</dbReference>
<evidence type="ECO:0000313" key="9">
    <source>
        <dbReference type="Proteomes" id="UP000037977"/>
    </source>
</evidence>
<protein>
    <recommendedName>
        <fullName evidence="7">Cytochrome c domain-containing protein</fullName>
    </recommendedName>
</protein>
<dbReference type="InterPro" id="IPR009056">
    <property type="entry name" value="Cyt_c-like_dom"/>
</dbReference>
<sequence length="104" mass="11124">MKQYVKFFIVIGTISATLLTACSSNEQQAELDADLVAEGEKIAKSSCIGCHAADLSGDMGPNLRQLKLSKEEIVEVLEKGRGSMPPATAKGHEEAVAEYLLSLQ</sequence>
<dbReference type="PROSITE" id="PS51257">
    <property type="entry name" value="PROKAR_LIPOPROTEIN"/>
    <property type="match status" value="1"/>
</dbReference>
<feature type="domain" description="Cytochrome c" evidence="7">
    <location>
        <begin position="34"/>
        <end position="104"/>
    </location>
</feature>
<dbReference type="GO" id="GO:0046872">
    <property type="term" value="F:metal ion binding"/>
    <property type="evidence" value="ECO:0007669"/>
    <property type="project" value="UniProtKB-KW"/>
</dbReference>
<dbReference type="PATRIC" id="fig|33935.3.peg.1893"/>
<dbReference type="SUPFAM" id="SSF46626">
    <property type="entry name" value="Cytochrome c"/>
    <property type="match status" value="1"/>
</dbReference>
<dbReference type="Gene3D" id="1.10.760.10">
    <property type="entry name" value="Cytochrome c-like domain"/>
    <property type="match status" value="1"/>
</dbReference>
<keyword evidence="9" id="KW-1185">Reference proteome</keyword>
<dbReference type="EMBL" id="LGCI01000010">
    <property type="protein sequence ID" value="KOY80656.1"/>
    <property type="molecule type" value="Genomic_DNA"/>
</dbReference>
<dbReference type="Pfam" id="PF13442">
    <property type="entry name" value="Cytochrome_CBB3"/>
    <property type="match status" value="1"/>
</dbReference>
<proteinExistence type="predicted"/>
<accession>A0A0M9DHP7</accession>
<dbReference type="PANTHER" id="PTHR37823">
    <property type="entry name" value="CYTOCHROME C-553-LIKE"/>
    <property type="match status" value="1"/>
</dbReference>
<dbReference type="PROSITE" id="PS51007">
    <property type="entry name" value="CYTC"/>
    <property type="match status" value="1"/>
</dbReference>
<dbReference type="PANTHER" id="PTHR37823:SF4">
    <property type="entry name" value="MENAQUINOL-CYTOCHROME C REDUCTASE CYTOCHROME B_C SUBUNIT"/>
    <property type="match status" value="1"/>
</dbReference>
<dbReference type="GO" id="GO:0020037">
    <property type="term" value="F:heme binding"/>
    <property type="evidence" value="ECO:0007669"/>
    <property type="project" value="InterPro"/>
</dbReference>
<gene>
    <name evidence="8" type="ORF">ADM90_15775</name>
</gene>
<keyword evidence="1" id="KW-0813">Transport</keyword>
<dbReference type="AlphaFoldDB" id="A0A0M9DHP7"/>
<evidence type="ECO:0000256" key="1">
    <source>
        <dbReference type="ARBA" id="ARBA00022448"/>
    </source>
</evidence>
<evidence type="ECO:0000256" key="5">
    <source>
        <dbReference type="ARBA" id="ARBA00023004"/>
    </source>
</evidence>
<dbReference type="RefSeq" id="WP_053995900.1">
    <property type="nucleotide sequence ID" value="NZ_CP065643.1"/>
</dbReference>
<reference evidence="8 9" key="1">
    <citation type="submission" date="2015-07" db="EMBL/GenBank/DDBJ databases">
        <title>Genome sequencing project for genomic taxonomy and phylogenomics of Bacillus-like bacteria.</title>
        <authorList>
            <person name="Liu B."/>
            <person name="Wang J."/>
            <person name="Zhu Y."/>
            <person name="Liu G."/>
            <person name="Chen Q."/>
            <person name="Chen Z."/>
            <person name="Che J."/>
            <person name="Ge C."/>
            <person name="Shi H."/>
            <person name="Pan Z."/>
            <person name="Liu X."/>
        </authorList>
    </citation>
    <scope>NUCLEOTIDE SEQUENCE [LARGE SCALE GENOMIC DNA]</scope>
    <source>
        <strain evidence="8 9">DSM 54</strain>
    </source>
</reference>
<evidence type="ECO:0000256" key="2">
    <source>
        <dbReference type="ARBA" id="ARBA00022617"/>
    </source>
</evidence>
<dbReference type="Proteomes" id="UP000037977">
    <property type="component" value="Unassembled WGS sequence"/>
</dbReference>
<evidence type="ECO:0000256" key="4">
    <source>
        <dbReference type="ARBA" id="ARBA00022982"/>
    </source>
</evidence>
<evidence type="ECO:0000313" key="8">
    <source>
        <dbReference type="EMBL" id="KOY80656.1"/>
    </source>
</evidence>
<dbReference type="STRING" id="33935.ADM90_15775"/>